<gene>
    <name evidence="1" type="ORF">F904_01455</name>
</gene>
<keyword evidence="2" id="KW-1185">Reference proteome</keyword>
<dbReference type="EMBL" id="APRL01000012">
    <property type="protein sequence ID" value="ENW93331.1"/>
    <property type="molecule type" value="Genomic_DNA"/>
</dbReference>
<dbReference type="PATRIC" id="fig|1217703.3.peg.1397"/>
<organism evidence="1 2">
    <name type="scientific">Acinetobacter dispersus</name>
    <dbReference type="NCBI Taxonomy" id="70348"/>
    <lineage>
        <taxon>Bacteria</taxon>
        <taxon>Pseudomonadati</taxon>
        <taxon>Pseudomonadota</taxon>
        <taxon>Gammaproteobacteria</taxon>
        <taxon>Moraxellales</taxon>
        <taxon>Moraxellaceae</taxon>
        <taxon>Acinetobacter</taxon>
    </lineage>
</organism>
<dbReference type="Proteomes" id="UP000013261">
    <property type="component" value="Unassembled WGS sequence"/>
</dbReference>
<reference evidence="1 2" key="1">
    <citation type="submission" date="2013-02" db="EMBL/GenBank/DDBJ databases">
        <title>The Genome Sequence of Acinetobacter sp. ANC 4105.</title>
        <authorList>
            <consortium name="The Broad Institute Genome Sequencing Platform"/>
            <consortium name="The Broad Institute Genome Sequencing Center for Infectious Disease"/>
            <person name="Cerqueira G."/>
            <person name="Feldgarden M."/>
            <person name="Courvalin P."/>
            <person name="Perichon B."/>
            <person name="Grillot-Courvalin C."/>
            <person name="Clermont D."/>
            <person name="Rocha E."/>
            <person name="Yoon E.-J."/>
            <person name="Nemec A."/>
            <person name="Walker B."/>
            <person name="Young S.K."/>
            <person name="Zeng Q."/>
            <person name="Gargeya S."/>
            <person name="Fitzgerald M."/>
            <person name="Haas B."/>
            <person name="Abouelleil A."/>
            <person name="Alvarado L."/>
            <person name="Arachchi H.M."/>
            <person name="Berlin A.M."/>
            <person name="Chapman S.B."/>
            <person name="Dewar J."/>
            <person name="Goldberg J."/>
            <person name="Griggs A."/>
            <person name="Gujja S."/>
            <person name="Hansen M."/>
            <person name="Howarth C."/>
            <person name="Imamovic A."/>
            <person name="Larimer J."/>
            <person name="McCowan C."/>
            <person name="Murphy C."/>
            <person name="Neiman D."/>
            <person name="Pearson M."/>
            <person name="Priest M."/>
            <person name="Roberts A."/>
            <person name="Saif S."/>
            <person name="Shea T."/>
            <person name="Sisk P."/>
            <person name="Sykes S."/>
            <person name="Wortman J."/>
            <person name="Nusbaum C."/>
            <person name="Birren B."/>
        </authorList>
    </citation>
    <scope>NUCLEOTIDE SEQUENCE [LARGE SCALE GENOMIC DNA]</scope>
    <source>
        <strain evidence="1 2">ANC 4105</strain>
    </source>
</reference>
<name>N9MRD5_9GAMM</name>
<proteinExistence type="predicted"/>
<comment type="caution">
    <text evidence="1">The sequence shown here is derived from an EMBL/GenBank/DDBJ whole genome shotgun (WGS) entry which is preliminary data.</text>
</comment>
<evidence type="ECO:0000313" key="2">
    <source>
        <dbReference type="Proteomes" id="UP000013261"/>
    </source>
</evidence>
<protein>
    <submittedName>
        <fullName evidence="1">Uncharacterized protein</fullName>
    </submittedName>
</protein>
<accession>N9MRD5</accession>
<sequence>MVYATLSKANTLKAFEEGTGSGYVIEESLTVPKLNKICWMAKFARETKNILSPEEQANNRDIYTWLKTKEQTWLKKLNSSYSKDELGVDDCRK</sequence>
<evidence type="ECO:0000313" key="1">
    <source>
        <dbReference type="EMBL" id="ENW93331.1"/>
    </source>
</evidence>
<dbReference type="AlphaFoldDB" id="N9MRD5"/>
<dbReference type="HOGENOM" id="CLU_138339_0_0_6"/>